<evidence type="ECO:0000313" key="4">
    <source>
        <dbReference type="EMBL" id="RAJ97013.1"/>
    </source>
</evidence>
<keyword evidence="7" id="KW-1185">Reference proteome</keyword>
<keyword evidence="2" id="KW-0012">Acyltransferase</keyword>
<dbReference type="Pfam" id="PF00583">
    <property type="entry name" value="Acetyltransf_1"/>
    <property type="match status" value="1"/>
</dbReference>
<dbReference type="Proteomes" id="UP000249203">
    <property type="component" value="Unassembled WGS sequence"/>
</dbReference>
<dbReference type="InterPro" id="IPR000182">
    <property type="entry name" value="GNAT_dom"/>
</dbReference>
<dbReference type="RefSeq" id="WP_111569386.1">
    <property type="nucleotide sequence ID" value="NZ_PIPK01000006.1"/>
</dbReference>
<comment type="caution">
    <text evidence="4">The sequence shown here is derived from an EMBL/GenBank/DDBJ whole genome shotgun (WGS) entry which is preliminary data.</text>
</comment>
<evidence type="ECO:0000313" key="5">
    <source>
        <dbReference type="EMBL" id="RUO24622.1"/>
    </source>
</evidence>
<dbReference type="EMBL" id="QLMD01000006">
    <property type="protein sequence ID" value="RAJ97013.1"/>
    <property type="molecule type" value="Genomic_DNA"/>
</dbReference>
<protein>
    <submittedName>
        <fullName evidence="4">Acetyltransferase (GNAT) family protein</fullName>
    </submittedName>
    <submittedName>
        <fullName evidence="5">GNAT family N-acetyltransferase</fullName>
    </submittedName>
</protein>
<accession>A0A327WVT2</accession>
<feature type="domain" description="N-acetyltransferase" evidence="3">
    <location>
        <begin position="2"/>
        <end position="159"/>
    </location>
</feature>
<dbReference type="CDD" id="cd04301">
    <property type="entry name" value="NAT_SF"/>
    <property type="match status" value="1"/>
</dbReference>
<dbReference type="PROSITE" id="PS51186">
    <property type="entry name" value="GNAT"/>
    <property type="match status" value="1"/>
</dbReference>
<dbReference type="Gene3D" id="3.40.630.30">
    <property type="match status" value="1"/>
</dbReference>
<evidence type="ECO:0000313" key="6">
    <source>
        <dbReference type="Proteomes" id="UP000249203"/>
    </source>
</evidence>
<dbReference type="PANTHER" id="PTHR43420:SF12">
    <property type="entry name" value="N-ACETYLTRANSFERASE DOMAIN-CONTAINING PROTEIN"/>
    <property type="match status" value="1"/>
</dbReference>
<dbReference type="AlphaFoldDB" id="A0A327WVT2"/>
<dbReference type="PANTHER" id="PTHR43420">
    <property type="entry name" value="ACETYLTRANSFERASE"/>
    <property type="match status" value="1"/>
</dbReference>
<gene>
    <name evidence="4" type="ORF">B0I24_10676</name>
    <name evidence="5" type="ORF">CWE07_08090</name>
</gene>
<dbReference type="InterPro" id="IPR050680">
    <property type="entry name" value="YpeA/RimI_acetyltransf"/>
</dbReference>
<reference evidence="5 7" key="1">
    <citation type="journal article" date="2018" name="Front. Microbiol.">
        <title>Genome-Based Analysis Reveals the Taxonomy and Diversity of the Family Idiomarinaceae.</title>
        <authorList>
            <person name="Liu Y."/>
            <person name="Lai Q."/>
            <person name="Shao Z."/>
        </authorList>
    </citation>
    <scope>NUCLEOTIDE SEQUENCE [LARGE SCALE GENOMIC DNA]</scope>
    <source>
        <strain evidence="5 7">CF12-14</strain>
    </source>
</reference>
<organism evidence="4 6">
    <name type="scientific">Aliidiomarina maris</name>
    <dbReference type="NCBI Taxonomy" id="531312"/>
    <lineage>
        <taxon>Bacteria</taxon>
        <taxon>Pseudomonadati</taxon>
        <taxon>Pseudomonadota</taxon>
        <taxon>Gammaproteobacteria</taxon>
        <taxon>Alteromonadales</taxon>
        <taxon>Idiomarinaceae</taxon>
        <taxon>Aliidiomarina</taxon>
    </lineage>
</organism>
<evidence type="ECO:0000256" key="1">
    <source>
        <dbReference type="ARBA" id="ARBA00022679"/>
    </source>
</evidence>
<reference evidence="4 6" key="2">
    <citation type="submission" date="2018-06" db="EMBL/GenBank/DDBJ databases">
        <title>Genomic Encyclopedia of Type Strains, Phase III (KMG-III): the genomes of soil and plant-associated and newly described type strains.</title>
        <authorList>
            <person name="Whitman W."/>
        </authorList>
    </citation>
    <scope>NUCLEOTIDE SEQUENCE [LARGE SCALE GENOMIC DNA]</scope>
    <source>
        <strain evidence="4 6">CGMCC 1.15366</strain>
    </source>
</reference>
<keyword evidence="1 4" id="KW-0808">Transferase</keyword>
<proteinExistence type="predicted"/>
<sequence>MLDIQAVDYSNQAQADALLMLLNAYAQDPMGGGEPLPAATKRDLIAQMAARDGVYSFIAYVQGKPVGLVNCVEGFSTFAAKPLCNIHDIAVLSGHRGQGIAQALMQRVCDVAKERGCCKVTLEVLTGNERARNAYAHFGFKPYQLDPSLGQAEFWEYKL</sequence>
<dbReference type="Proteomes" id="UP000287865">
    <property type="component" value="Unassembled WGS sequence"/>
</dbReference>
<dbReference type="OrthoDB" id="9799601at2"/>
<name>A0A327WVT2_9GAMM</name>
<dbReference type="EMBL" id="PIPK01000006">
    <property type="protein sequence ID" value="RUO24622.1"/>
    <property type="molecule type" value="Genomic_DNA"/>
</dbReference>
<evidence type="ECO:0000313" key="7">
    <source>
        <dbReference type="Proteomes" id="UP000287865"/>
    </source>
</evidence>
<evidence type="ECO:0000259" key="3">
    <source>
        <dbReference type="PROSITE" id="PS51186"/>
    </source>
</evidence>
<dbReference type="SUPFAM" id="SSF55729">
    <property type="entry name" value="Acyl-CoA N-acyltransferases (Nat)"/>
    <property type="match status" value="1"/>
</dbReference>
<dbReference type="InterPro" id="IPR016181">
    <property type="entry name" value="Acyl_CoA_acyltransferase"/>
</dbReference>
<evidence type="ECO:0000256" key="2">
    <source>
        <dbReference type="ARBA" id="ARBA00023315"/>
    </source>
</evidence>
<dbReference type="GO" id="GO:0016747">
    <property type="term" value="F:acyltransferase activity, transferring groups other than amino-acyl groups"/>
    <property type="evidence" value="ECO:0007669"/>
    <property type="project" value="InterPro"/>
</dbReference>